<evidence type="ECO:0000256" key="1">
    <source>
        <dbReference type="SAM" id="MobiDB-lite"/>
    </source>
</evidence>
<reference evidence="2 3" key="2">
    <citation type="submission" date="2020-03" db="EMBL/GenBank/DDBJ databases">
        <authorList>
            <person name="Ichikawa N."/>
            <person name="Kimura A."/>
            <person name="Kitahashi Y."/>
            <person name="Uohara A."/>
        </authorList>
    </citation>
    <scope>NUCLEOTIDE SEQUENCE [LARGE SCALE GENOMIC DNA]</scope>
    <source>
        <strain evidence="2 3">NBRC 108638</strain>
    </source>
</reference>
<accession>A0A6V8LKS2</accession>
<dbReference type="Pfam" id="PF04250">
    <property type="entry name" value="DUF429"/>
    <property type="match status" value="1"/>
</dbReference>
<protein>
    <recommendedName>
        <fullName evidence="4">DUF429 domain-containing protein</fullName>
    </recommendedName>
</protein>
<evidence type="ECO:0008006" key="4">
    <source>
        <dbReference type="Google" id="ProtNLM"/>
    </source>
</evidence>
<reference evidence="2 3" key="1">
    <citation type="submission" date="2020-03" db="EMBL/GenBank/DDBJ databases">
        <title>Whole genome shotgun sequence of Phytohabitans rumicis NBRC 108638.</title>
        <authorList>
            <person name="Komaki H."/>
            <person name="Tamura T."/>
        </authorList>
    </citation>
    <scope>NUCLEOTIDE SEQUENCE [LARGE SCALE GENOMIC DNA]</scope>
    <source>
        <strain evidence="2 3">NBRC 108638</strain>
    </source>
</reference>
<dbReference type="AlphaFoldDB" id="A0A6V8LKS2"/>
<name>A0A6V8LKS2_9ACTN</name>
<sequence length="261" mass="27684">MGGVLTVGVDLAAEPAGTALAVIEWSSGRAQLRDVRVGVDDNAIVDAVVGADKAGIDCPLGWPAAFLEFITAHHTGHVTVPNDAAGLVWRRKLAYRVTDEIVHRAVGRWPLSVAADWIGHTAMRAAALLAVLADRGYPVDRTGAGVVVEVYPAASMHIWELPTRGYKGTANLPRLAELVHRLQAQIPWLDLGSHETLCRACDHATDALIAALTARAAALGLATRPDDEHLATARTEGWIALPTSPLNGLQPPSTTSQHKDP</sequence>
<dbReference type="EMBL" id="BLPG01000001">
    <property type="protein sequence ID" value="GFJ95478.1"/>
    <property type="molecule type" value="Genomic_DNA"/>
</dbReference>
<feature type="compositionally biased region" description="Polar residues" evidence="1">
    <location>
        <begin position="244"/>
        <end position="261"/>
    </location>
</feature>
<dbReference type="Proteomes" id="UP000482960">
    <property type="component" value="Unassembled WGS sequence"/>
</dbReference>
<evidence type="ECO:0000313" key="2">
    <source>
        <dbReference type="EMBL" id="GFJ95478.1"/>
    </source>
</evidence>
<feature type="region of interest" description="Disordered" evidence="1">
    <location>
        <begin position="241"/>
        <end position="261"/>
    </location>
</feature>
<keyword evidence="3" id="KW-1185">Reference proteome</keyword>
<dbReference type="InterPro" id="IPR007362">
    <property type="entry name" value="DUF429"/>
</dbReference>
<organism evidence="2 3">
    <name type="scientific">Phytohabitans rumicis</name>
    <dbReference type="NCBI Taxonomy" id="1076125"/>
    <lineage>
        <taxon>Bacteria</taxon>
        <taxon>Bacillati</taxon>
        <taxon>Actinomycetota</taxon>
        <taxon>Actinomycetes</taxon>
        <taxon>Micromonosporales</taxon>
        <taxon>Micromonosporaceae</taxon>
    </lineage>
</organism>
<comment type="caution">
    <text evidence="2">The sequence shown here is derived from an EMBL/GenBank/DDBJ whole genome shotgun (WGS) entry which is preliminary data.</text>
</comment>
<gene>
    <name evidence="2" type="ORF">Prum_091200</name>
</gene>
<proteinExistence type="predicted"/>
<evidence type="ECO:0000313" key="3">
    <source>
        <dbReference type="Proteomes" id="UP000482960"/>
    </source>
</evidence>